<feature type="transmembrane region" description="Helical" evidence="1">
    <location>
        <begin position="102"/>
        <end position="120"/>
    </location>
</feature>
<keyword evidence="1" id="KW-0812">Transmembrane</keyword>
<name>A0A9Q1K350_9CARY</name>
<evidence type="ECO:0000313" key="3">
    <source>
        <dbReference type="Proteomes" id="UP001153076"/>
    </source>
</evidence>
<comment type="caution">
    <text evidence="2">The sequence shown here is derived from an EMBL/GenBank/DDBJ whole genome shotgun (WGS) entry which is preliminary data.</text>
</comment>
<dbReference type="Proteomes" id="UP001153076">
    <property type="component" value="Unassembled WGS sequence"/>
</dbReference>
<protein>
    <submittedName>
        <fullName evidence="2">Uncharacterized protein</fullName>
    </submittedName>
</protein>
<dbReference type="EMBL" id="JAKOGI010000387">
    <property type="protein sequence ID" value="KAJ8435787.1"/>
    <property type="molecule type" value="Genomic_DNA"/>
</dbReference>
<keyword evidence="1" id="KW-1133">Transmembrane helix</keyword>
<evidence type="ECO:0000256" key="1">
    <source>
        <dbReference type="SAM" id="Phobius"/>
    </source>
</evidence>
<dbReference type="OrthoDB" id="2822301at2759"/>
<accession>A0A9Q1K350</accession>
<proteinExistence type="predicted"/>
<sequence length="192" mass="21856">MMIRNSLRRFARCRMLDSPGGCDHFEWIDDSLCDKIRSMVVSLIVSNEILLEEDQHLQRMKEKAACDRDVAKRVREKNLRLRMEDSRLKIQLIGYQMRERKVLWGLLLSLVVLIGIGFAARGGKGRACEVEVPVTVAVDACPEVALLTFSLGLEDREGWLMEEMQILQTEKQDLEFFMVEDGALAVVAVACP</sequence>
<reference evidence="2" key="1">
    <citation type="submission" date="2022-04" db="EMBL/GenBank/DDBJ databases">
        <title>Carnegiea gigantea Genome sequencing and assembly v2.</title>
        <authorList>
            <person name="Copetti D."/>
            <person name="Sanderson M.J."/>
            <person name="Burquez A."/>
            <person name="Wojciechowski M.F."/>
        </authorList>
    </citation>
    <scope>NUCLEOTIDE SEQUENCE</scope>
    <source>
        <strain evidence="2">SGP5-SGP5p</strain>
        <tissue evidence="2">Aerial part</tissue>
    </source>
</reference>
<evidence type="ECO:0000313" key="2">
    <source>
        <dbReference type="EMBL" id="KAJ8435787.1"/>
    </source>
</evidence>
<dbReference type="AlphaFoldDB" id="A0A9Q1K350"/>
<gene>
    <name evidence="2" type="ORF">Cgig2_030653</name>
</gene>
<keyword evidence="3" id="KW-1185">Reference proteome</keyword>
<organism evidence="2 3">
    <name type="scientific">Carnegiea gigantea</name>
    <dbReference type="NCBI Taxonomy" id="171969"/>
    <lineage>
        <taxon>Eukaryota</taxon>
        <taxon>Viridiplantae</taxon>
        <taxon>Streptophyta</taxon>
        <taxon>Embryophyta</taxon>
        <taxon>Tracheophyta</taxon>
        <taxon>Spermatophyta</taxon>
        <taxon>Magnoliopsida</taxon>
        <taxon>eudicotyledons</taxon>
        <taxon>Gunneridae</taxon>
        <taxon>Pentapetalae</taxon>
        <taxon>Caryophyllales</taxon>
        <taxon>Cactineae</taxon>
        <taxon>Cactaceae</taxon>
        <taxon>Cactoideae</taxon>
        <taxon>Echinocereeae</taxon>
        <taxon>Carnegiea</taxon>
    </lineage>
</organism>
<keyword evidence="1" id="KW-0472">Membrane</keyword>